<dbReference type="GO" id="GO:0005739">
    <property type="term" value="C:mitochondrion"/>
    <property type="evidence" value="ECO:0007669"/>
    <property type="project" value="TreeGrafter"/>
</dbReference>
<keyword evidence="8" id="KW-0255">Endonuclease</keyword>
<dbReference type="GO" id="GO:0042781">
    <property type="term" value="F:3'-tRNA processing endoribonuclease activity"/>
    <property type="evidence" value="ECO:0007669"/>
    <property type="project" value="UniProtKB-EC"/>
</dbReference>
<evidence type="ECO:0000256" key="2">
    <source>
        <dbReference type="ARBA" id="ARBA00001947"/>
    </source>
</evidence>
<dbReference type="Proteomes" id="UP000191024">
    <property type="component" value="Chromosome H"/>
</dbReference>
<organism evidence="12 13">
    <name type="scientific">Lachancea mirantina</name>
    <dbReference type="NCBI Taxonomy" id="1230905"/>
    <lineage>
        <taxon>Eukaryota</taxon>
        <taxon>Fungi</taxon>
        <taxon>Dikarya</taxon>
        <taxon>Ascomycota</taxon>
        <taxon>Saccharomycotina</taxon>
        <taxon>Saccharomycetes</taxon>
        <taxon>Saccharomycetales</taxon>
        <taxon>Saccharomycetaceae</taxon>
        <taxon>Lachancea</taxon>
    </lineage>
</organism>
<reference evidence="13" key="1">
    <citation type="submission" date="2016-03" db="EMBL/GenBank/DDBJ databases">
        <authorList>
            <person name="Devillers H."/>
        </authorList>
    </citation>
    <scope>NUCLEOTIDE SEQUENCE [LARGE SCALE GENOMIC DNA]</scope>
</reference>
<keyword evidence="5" id="KW-0819">tRNA processing</keyword>
<evidence type="ECO:0000259" key="11">
    <source>
        <dbReference type="Pfam" id="PF13691"/>
    </source>
</evidence>
<evidence type="ECO:0000256" key="6">
    <source>
        <dbReference type="ARBA" id="ARBA00022722"/>
    </source>
</evidence>
<comment type="cofactor">
    <cofactor evidence="2">
        <name>Zn(2+)</name>
        <dbReference type="ChEBI" id="CHEBI:29105"/>
    </cofactor>
</comment>
<evidence type="ECO:0000256" key="4">
    <source>
        <dbReference type="ARBA" id="ARBA00012477"/>
    </source>
</evidence>
<dbReference type="FunFam" id="3.60.15.10:FF:000065">
    <property type="entry name" value="Ribonuclease Z"/>
    <property type="match status" value="1"/>
</dbReference>
<dbReference type="GO" id="GO:1990180">
    <property type="term" value="P:mitochondrial tRNA 3'-end processing"/>
    <property type="evidence" value="ECO:0007669"/>
    <property type="project" value="TreeGrafter"/>
</dbReference>
<accession>A0A1G4KGM2</accession>
<comment type="similarity">
    <text evidence="3">Belongs to the RNase Z family.</text>
</comment>
<evidence type="ECO:0000313" key="12">
    <source>
        <dbReference type="EMBL" id="SCV03655.1"/>
    </source>
</evidence>
<dbReference type="PANTHER" id="PTHR12553:SF49">
    <property type="entry name" value="ZINC PHOSPHODIESTERASE ELAC PROTEIN 2"/>
    <property type="match status" value="1"/>
</dbReference>
<gene>
    <name evidence="12" type="ORF">LAMI_0H09890G</name>
</gene>
<evidence type="ECO:0000256" key="3">
    <source>
        <dbReference type="ARBA" id="ARBA00007823"/>
    </source>
</evidence>
<dbReference type="InterPro" id="IPR027794">
    <property type="entry name" value="tRNase_Z_dom"/>
</dbReference>
<dbReference type="PANTHER" id="PTHR12553">
    <property type="entry name" value="ZINC PHOSPHODIESTERASE ELAC PROTEIN 2"/>
    <property type="match status" value="1"/>
</dbReference>
<protein>
    <recommendedName>
        <fullName evidence="4">ribonuclease Z</fullName>
        <ecNumber evidence="4">3.1.26.11</ecNumber>
    </recommendedName>
</protein>
<feature type="domain" description="tRNase Z endonuclease" evidence="11">
    <location>
        <begin position="6"/>
        <end position="68"/>
    </location>
</feature>
<evidence type="ECO:0000256" key="5">
    <source>
        <dbReference type="ARBA" id="ARBA00022694"/>
    </source>
</evidence>
<dbReference type="EMBL" id="LT598468">
    <property type="protein sequence ID" value="SCV03655.1"/>
    <property type="molecule type" value="Genomic_DNA"/>
</dbReference>
<dbReference type="SUPFAM" id="SSF56281">
    <property type="entry name" value="Metallo-hydrolase/oxidoreductase"/>
    <property type="match status" value="2"/>
</dbReference>
<dbReference type="EC" id="3.1.26.11" evidence="4"/>
<sequence>MFSLTNVTHPTVDTRRPLLLLQAESGERFLFGQICEGTQRTFPETRMRLSKLENVFLTGQLSWEAVGGLPGMILTLSDQGVKKMNLYYGSDILNYMVATWRYFIFRFGMRLTINTLRTGECFENKALRVSSIVVNHPDHEPITQTLPQQLVQNLRRIVGKMFPQKDPMSNSDPAKDPQINVNMPKNVRMPQTATSYEIFFKPIRGRFKVEEAIKLGVPKGPMFAKLTQGLAVKLADGSEVLPEQVLEKTREFARVLILDIPSDEFLTSSLSKLKDVDKQTLGAVYYFLGEQVSINERLVKVMELLQGPHTQHFVSHPRVCPNNIVFQSAALTTLKLKSALPQHYILPDSNRVFSSEFYGCFNKELPRGTSVSQEQEEPLVTSLRSENVHVMLQQNSISIEPYTAGEEHIKVKISENFQQMKSWEKLFVDHIADLAIPGATAESVSGYQANGDVIGGRTASDKVEVMTLGTGSALPSKYRNVIGMLLRIPYVKNGAVYSRNVLMDAGENTLGSILRYIPRPELPQLFKDLKLVYLSHLHADHHLGIMSLLEQWYAYNENDDEANLYLIVPWQFNFFVKEWCSLMDPGILSKVTFISCEHLIEGNYVRKEIKPLPLDECRDEASQHKKRRLELDDTSSFRNLDSIKQLYRDLNIKMIQTCRAKHCDWAYSCSFTFYMNSDSSRSFKVSYSGDTRPNIDKFSSVVGLDSDLLIHEATLDNDLMEDAIKKRHCTINEAIKVSNAMRARKLILTHFSQRYPKLPQIDKSLEIKAQEFCFAFDGMLVNYDNIGEQFPKLKYLKKAFMEEKNSFENDTSI</sequence>
<dbReference type="Pfam" id="PF13691">
    <property type="entry name" value="Lactamase_B_4"/>
    <property type="match status" value="1"/>
</dbReference>
<dbReference type="Gene3D" id="3.60.15.10">
    <property type="entry name" value="Ribonuclease Z/Hydroxyacylglutathione hydrolase-like"/>
    <property type="match status" value="2"/>
</dbReference>
<dbReference type="GO" id="GO:0046872">
    <property type="term" value="F:metal ion binding"/>
    <property type="evidence" value="ECO:0007669"/>
    <property type="project" value="UniProtKB-KW"/>
</dbReference>
<keyword evidence="9" id="KW-0378">Hydrolase</keyword>
<evidence type="ECO:0000256" key="7">
    <source>
        <dbReference type="ARBA" id="ARBA00022723"/>
    </source>
</evidence>
<evidence type="ECO:0000256" key="10">
    <source>
        <dbReference type="ARBA" id="ARBA00022833"/>
    </source>
</evidence>
<keyword evidence="13" id="KW-1185">Reference proteome</keyword>
<evidence type="ECO:0000256" key="9">
    <source>
        <dbReference type="ARBA" id="ARBA00022801"/>
    </source>
</evidence>
<evidence type="ECO:0000256" key="1">
    <source>
        <dbReference type="ARBA" id="ARBA00000402"/>
    </source>
</evidence>
<keyword evidence="6" id="KW-0540">Nuclease</keyword>
<dbReference type="InterPro" id="IPR036866">
    <property type="entry name" value="RibonucZ/Hydroxyglut_hydro"/>
</dbReference>
<keyword evidence="7" id="KW-0479">Metal-binding</keyword>
<evidence type="ECO:0000256" key="8">
    <source>
        <dbReference type="ARBA" id="ARBA00022759"/>
    </source>
</evidence>
<evidence type="ECO:0000313" key="13">
    <source>
        <dbReference type="Proteomes" id="UP000191024"/>
    </source>
</evidence>
<dbReference type="CDD" id="cd07718">
    <property type="entry name" value="RNaseZ_ELAC1_ELAC2-C-term-like_MBL-fold"/>
    <property type="match status" value="1"/>
</dbReference>
<name>A0A1G4KGM2_9SACH</name>
<keyword evidence="10" id="KW-0862">Zinc</keyword>
<proteinExistence type="inferred from homology"/>
<dbReference type="OrthoDB" id="527344at2759"/>
<dbReference type="AlphaFoldDB" id="A0A1G4KGM2"/>
<comment type="catalytic activity">
    <reaction evidence="1">
        <text>Endonucleolytic cleavage of RNA, removing extra 3' nucleotides from tRNA precursor, generating 3' termini of tRNAs. A 3'-hydroxy group is left at the tRNA terminus and a 5'-phosphoryl group is left at the trailer molecule.</text>
        <dbReference type="EC" id="3.1.26.11"/>
    </reaction>
</comment>
<dbReference type="STRING" id="1230905.A0A1G4KGM2"/>
<dbReference type="InterPro" id="IPR047151">
    <property type="entry name" value="RNZ2-like"/>
</dbReference>